<evidence type="ECO:0000313" key="2">
    <source>
        <dbReference type="EMBL" id="KAL0580585.1"/>
    </source>
</evidence>
<feature type="compositionally biased region" description="Basic and acidic residues" evidence="1">
    <location>
        <begin position="405"/>
        <end position="418"/>
    </location>
</feature>
<organism evidence="2 3">
    <name type="scientific">Marasmius crinis-equi</name>
    <dbReference type="NCBI Taxonomy" id="585013"/>
    <lineage>
        <taxon>Eukaryota</taxon>
        <taxon>Fungi</taxon>
        <taxon>Dikarya</taxon>
        <taxon>Basidiomycota</taxon>
        <taxon>Agaricomycotina</taxon>
        <taxon>Agaricomycetes</taxon>
        <taxon>Agaricomycetidae</taxon>
        <taxon>Agaricales</taxon>
        <taxon>Marasmiineae</taxon>
        <taxon>Marasmiaceae</taxon>
        <taxon>Marasmius</taxon>
    </lineage>
</organism>
<sequence>MDDEYVETSEPEEVECFHVWRKRGNGERVLDTVRVPFGNKRKRVKLDIQSDSRSSSPLSANVEDLRDDDGIGLPQFDASQDPLLIQAASPPPETEALGLTDPLTPTTSLFSYRHEPLSSSQSPANSQDPLHLSPQKPRLLLSQNNPIDSPSNENENEIALPPSLVQEHTQPAPPSRQPSGEDDLMLFSPLPRTSSLSPAPSLAGRASSADDAEQSPYPTEEIELTRPPSPEPGQDAPNASFDPTADELPPVIPPDPEQPTRYGLRTRTNRQKYPYKYDTIVYQTTMQNNPDAMVDTRSLRHAERQKGTEDRYEEEEEESQDRGYQASDHGSDEDEVPGRRRRKSLPRDPTNGAIPELPDDGDIEKSIQDLRRDLKRIQRKERDARRAEEEEAGRATKKKRRTHHFPMERGSFSERDSPGVKSPIRAPTRSMSPIARRAPSHAEQSNAARSPDQGFVSLSPTAPLPADQVSPATSPHRTLHRPLRTPSPSPFRNPTPELPFPSLPASSPPISSFRNPSRHSNSPTPQLRSSVERNTYDTAIVIEDDHEDPAASPDPPTHDEVHQSDSDDSPVRGRGTQRKKSSATSKKHRKGMKLLNRLYPTFMLDHFDRQAEKARRQQQRGTSPPSESEPVPGHARKRLNLAKKAGPLKEVKGDTESSDDDAERDAGRSRPPSPMRGVSPVHTTTAGSLHDFSSPSKSPSPARRRIRLRTDHRNSVQDVIDISDDDSQHSDASSSSSSAFEVDDDVISCYIRGETPEIRLQSHIPRDEKLIDYMLASNVTIGRRSRGRRKDREEGVKETRRSVAGQASGSGATGRGSGHDHRGGGNGGTRVLSSSSRHNSHRSIGQGYKQTHLTFENHRSRPDGNDSTSRRAPVSTRSNHDRRISAARGSSPESSDYSRSRSHSRSRGDRQPAEPPQPVQLSEADKQKKAKKQKEKERREKARRNGVYVFDANGATVTSGRRQEEPTTEEAIRESRSRRAKPRRKRRRKSLRSSDLKDEELRKAILAPADERAGSTGKSSNHPRPQMTSALQNVYQAQGADDAVELSSEAHDPAVETDAEQSPKLPHTVSLPSGKMFGTSTYIGKGLLSQLKHRSTPSADFTYSRRGFTINSLTTLSELNDMIPRICTGALESIDDLPVDDDIVQFRDWDHLLHGVCWAISFHLRNEGSLTVEQEALRSSILSESQKIVSRFHDSTIDLSILSICWFALEILLRAGFDPSSASVHEAAKLVASQAFTFGILKTVKHVRNNNHLNDPSSITQRIAELWVCLIHAIPNVTFWKVMEDIFEELKGTGNGVEVSEAIWHGIFGISALSQFSALGTTLSLPHLPSAWNVVHNALKLIRLKTDESDKSRPEEIKAKRDLYIRQLVTYCFLLTSTWGWKLNGTGDIQVLDQLRHIFGSRSFANLEGEKAEYPEFLSTLDWGSCSKYNGADTAFVMFLKMVVQVLLESPNTPKARKLCSMIVPQTAVHFTHGGPPTRKELGMLYNRVASISLIIYFDPTNHAQRLSHARGYVDFSKVGLQTRKVFMQSLMRLSVPMVLSHVSMKDTFEWFGDIGAVIKEELVNTKKENPAYNNTILQVSFLVSLLKMIVLTYIEVKDYPDPGFFLHLKTLFGLVANRHSSPGVSLSIMRLIQAFFQAREAVVQPPKRPALPEPESEESQETQYEFDELDTNNPDFLKAVDAGDTSKTPPPPSQTYESYESNDARIAEGLKPLHWLFFRMFKDGIQEPTEDKFSRAEESLETWLQCVDLEIRSVDKTRGWVQTLDQAKVEISKIRDPKRRRRVEIRLMYSVLKLDPMSYQECPDRFLMLLLPALIPVTSSSELSLESNFLALLLTIDGARHPLLQNLPFGRASTAVDYEIDDAELQDARWEALRCIFSNVNRVLEREELDGITGTRTETGHHYVRWCIDLLSLLKDSLPAELNGTKRKEHEGNCLKVWDLMQEQQWLTARRQSRLSGWVGWMSDIRQGQQQ</sequence>
<feature type="compositionally biased region" description="Basic residues" evidence="1">
    <location>
        <begin position="575"/>
        <end position="592"/>
    </location>
</feature>
<name>A0ABR3FYH1_9AGAR</name>
<gene>
    <name evidence="2" type="ORF">V5O48_001410</name>
</gene>
<accession>A0ABR3FYH1</accession>
<feature type="compositionally biased region" description="Basic and acidic residues" evidence="1">
    <location>
        <begin position="961"/>
        <end position="977"/>
    </location>
</feature>
<dbReference type="Pfam" id="PF09462">
    <property type="entry name" value="Mus7"/>
    <property type="match status" value="1"/>
</dbReference>
<feature type="region of interest" description="Disordered" evidence="1">
    <location>
        <begin position="1646"/>
        <end position="1700"/>
    </location>
</feature>
<feature type="compositionally biased region" description="Basic and acidic residues" evidence="1">
    <location>
        <begin position="297"/>
        <end position="310"/>
    </location>
</feature>
<evidence type="ECO:0000256" key="1">
    <source>
        <dbReference type="SAM" id="MobiDB-lite"/>
    </source>
</evidence>
<feature type="region of interest" description="Disordered" evidence="1">
    <location>
        <begin position="46"/>
        <end position="271"/>
    </location>
</feature>
<dbReference type="EMBL" id="JBAHYK010000027">
    <property type="protein sequence ID" value="KAL0580585.1"/>
    <property type="molecule type" value="Genomic_DNA"/>
</dbReference>
<comment type="caution">
    <text evidence="2">The sequence shown here is derived from an EMBL/GenBank/DDBJ whole genome shotgun (WGS) entry which is preliminary data.</text>
</comment>
<feature type="compositionally biased region" description="Basic residues" evidence="1">
    <location>
        <begin position="395"/>
        <end position="404"/>
    </location>
</feature>
<dbReference type="InterPro" id="IPR019021">
    <property type="entry name" value="Mms22"/>
</dbReference>
<feature type="compositionally biased region" description="Pro residues" evidence="1">
    <location>
        <begin position="485"/>
        <end position="502"/>
    </location>
</feature>
<feature type="compositionally biased region" description="Low complexity" evidence="1">
    <location>
        <begin position="503"/>
        <end position="513"/>
    </location>
</feature>
<reference evidence="2 3" key="1">
    <citation type="submission" date="2024-02" db="EMBL/GenBank/DDBJ databases">
        <title>A draft genome for the cacao thread blight pathogen Marasmius crinis-equi.</title>
        <authorList>
            <person name="Cohen S.P."/>
            <person name="Baruah I.K."/>
            <person name="Amoako-Attah I."/>
            <person name="Bukari Y."/>
            <person name="Meinhardt L.W."/>
            <person name="Bailey B.A."/>
        </authorList>
    </citation>
    <scope>NUCLEOTIDE SEQUENCE [LARGE SCALE GENOMIC DNA]</scope>
    <source>
        <strain evidence="2 3">GH-76</strain>
    </source>
</reference>
<feature type="region of interest" description="Disordered" evidence="1">
    <location>
        <begin position="285"/>
        <end position="740"/>
    </location>
</feature>
<feature type="compositionally biased region" description="Acidic residues" evidence="1">
    <location>
        <begin position="1655"/>
        <end position="1671"/>
    </location>
</feature>
<feature type="compositionally biased region" description="Basic and acidic residues" evidence="1">
    <location>
        <begin position="790"/>
        <end position="801"/>
    </location>
</feature>
<feature type="compositionally biased region" description="Polar residues" evidence="1">
    <location>
        <begin position="514"/>
        <end position="529"/>
    </location>
</feature>
<evidence type="ECO:0000313" key="3">
    <source>
        <dbReference type="Proteomes" id="UP001465976"/>
    </source>
</evidence>
<feature type="region of interest" description="Disordered" evidence="1">
    <location>
        <begin position="783"/>
        <end position="1072"/>
    </location>
</feature>
<feature type="compositionally biased region" description="Basic and acidic residues" evidence="1">
    <location>
        <begin position="992"/>
        <end position="1013"/>
    </location>
</feature>
<proteinExistence type="predicted"/>
<feature type="compositionally biased region" description="Low complexity" evidence="1">
    <location>
        <begin position="888"/>
        <end position="897"/>
    </location>
</feature>
<feature type="compositionally biased region" description="Polar residues" evidence="1">
    <location>
        <begin position="1016"/>
        <end position="1036"/>
    </location>
</feature>
<feature type="compositionally biased region" description="Polar residues" evidence="1">
    <location>
        <begin position="141"/>
        <end position="153"/>
    </location>
</feature>
<feature type="compositionally biased region" description="Basic and acidic residues" evidence="1">
    <location>
        <begin position="556"/>
        <end position="571"/>
    </location>
</feature>
<feature type="compositionally biased region" description="Basic and acidic residues" evidence="1">
    <location>
        <begin position="605"/>
        <end position="615"/>
    </location>
</feature>
<dbReference type="Proteomes" id="UP001465976">
    <property type="component" value="Unassembled WGS sequence"/>
</dbReference>
<dbReference type="PANTHER" id="PTHR28122:SF1">
    <property type="entry name" value="E3 UBIQUITIN-PROTEIN LIGASE SUBSTRATE RECEPTOR MMS22"/>
    <property type="match status" value="1"/>
</dbReference>
<feature type="compositionally biased region" description="Basic residues" evidence="1">
    <location>
        <begin position="978"/>
        <end position="991"/>
    </location>
</feature>
<feature type="compositionally biased region" description="Low complexity" evidence="1">
    <location>
        <begin position="730"/>
        <end position="740"/>
    </location>
</feature>
<keyword evidence="3" id="KW-1185">Reference proteome</keyword>
<feature type="compositionally biased region" description="Basic and acidic residues" evidence="1">
    <location>
        <begin position="855"/>
        <end position="864"/>
    </location>
</feature>
<protein>
    <submittedName>
        <fullName evidence="2">Uncharacterized protein</fullName>
    </submittedName>
</protein>
<dbReference type="PANTHER" id="PTHR28122">
    <property type="entry name" value="E3 UBIQUITIN-PROTEIN LIGASE SUBSTRATE RECEPTOR MMS22"/>
    <property type="match status" value="1"/>
</dbReference>
<feature type="compositionally biased region" description="Basic and acidic residues" evidence="1">
    <location>
        <begin position="363"/>
        <end position="394"/>
    </location>
</feature>
<feature type="compositionally biased region" description="Polar residues" evidence="1">
    <location>
        <begin position="117"/>
        <end position="128"/>
    </location>
</feature>